<evidence type="ECO:0000313" key="11">
    <source>
        <dbReference type="EMBL" id="VAV95774.1"/>
    </source>
</evidence>
<gene>
    <name evidence="11" type="ORF">MNBD_ALPHA08-291</name>
</gene>
<dbReference type="PRINTS" id="PR00762">
    <property type="entry name" value="CLCHANNEL"/>
</dbReference>
<dbReference type="SUPFAM" id="SSF81340">
    <property type="entry name" value="Clc chloride channel"/>
    <property type="match status" value="1"/>
</dbReference>
<keyword evidence="9" id="KW-0407">Ion channel</keyword>
<dbReference type="PANTHER" id="PTHR43427:SF6">
    <property type="entry name" value="CHLORIDE CHANNEL PROTEIN CLC-E"/>
    <property type="match status" value="1"/>
</dbReference>
<keyword evidence="6 10" id="KW-0472">Membrane</keyword>
<evidence type="ECO:0000256" key="9">
    <source>
        <dbReference type="ARBA" id="ARBA00023303"/>
    </source>
</evidence>
<keyword evidence="3 10" id="KW-0812">Transmembrane</keyword>
<feature type="transmembrane region" description="Helical" evidence="10">
    <location>
        <begin position="211"/>
        <end position="229"/>
    </location>
</feature>
<evidence type="ECO:0000256" key="1">
    <source>
        <dbReference type="ARBA" id="ARBA00004141"/>
    </source>
</evidence>
<dbReference type="InterPro" id="IPR050368">
    <property type="entry name" value="ClC-type_chloride_channel"/>
</dbReference>
<evidence type="ECO:0000256" key="6">
    <source>
        <dbReference type="ARBA" id="ARBA00023136"/>
    </source>
</evidence>
<keyword evidence="4 10" id="KW-1133">Transmembrane helix</keyword>
<evidence type="ECO:0000256" key="2">
    <source>
        <dbReference type="ARBA" id="ARBA00022448"/>
    </source>
</evidence>
<dbReference type="GO" id="GO:0034707">
    <property type="term" value="C:chloride channel complex"/>
    <property type="evidence" value="ECO:0007669"/>
    <property type="project" value="UniProtKB-KW"/>
</dbReference>
<keyword evidence="5" id="KW-0406">Ion transport</keyword>
<accession>A0A3B0RQB7</accession>
<dbReference type="CDD" id="cd00400">
    <property type="entry name" value="Voltage_gated_ClC"/>
    <property type="match status" value="1"/>
</dbReference>
<keyword evidence="2" id="KW-0813">Transport</keyword>
<sequence>MWEAAKNTGRVFYETRTAPSLQHMRETRQPVVWILAILIGLVGAYAVLAFVYAIGLVQWLWIGYEAENVTITILSTKPAWQIIAGPTIGGIVVGLLLAFVAPGRQAHGLSDVIAARAVEGAHLPLKTGLFSALISAVSLGAGASAGREGPAVHLGATIACLLGCKFKLPFAARRVLLGCGAAAAVSASFNAPIAGVIFAHEVILRHYAISALTPIIISSVIATTITRYYHGNSPTFAIPEYFINSNWEFPAFVLLGLVCGLVAAGLQSSIARADQTARSIPVPIWVRPIIGGLAIGILAVFIPEIVGVGYEVTNLALREKYTLGFLFVLLLAKTLAVAITLASRFGGGIFSPALYLGAVSGGAFGLLAATIFPDLASGSGVYSIVGMGAVAGAVLGAPLSTVLIVFELTRSYEITIALLLAVSVAMVTLKAIFGQSFFSWQLAMRGLFLDHGPHTAIVKTWTVEAFLTPLEADEKPNLSEFRDRPTLSSQDTLEKAFQVFGKGNYTRIPVYNNDILIGWADYARALDEYNKALIAANEEQHR</sequence>
<feature type="transmembrane region" description="Helical" evidence="10">
    <location>
        <begin position="384"/>
        <end position="406"/>
    </location>
</feature>
<feature type="transmembrane region" description="Helical" evidence="10">
    <location>
        <begin position="418"/>
        <end position="438"/>
    </location>
</feature>
<organism evidence="11">
    <name type="scientific">hydrothermal vent metagenome</name>
    <dbReference type="NCBI Taxonomy" id="652676"/>
    <lineage>
        <taxon>unclassified sequences</taxon>
        <taxon>metagenomes</taxon>
        <taxon>ecological metagenomes</taxon>
    </lineage>
</organism>
<evidence type="ECO:0000256" key="8">
    <source>
        <dbReference type="ARBA" id="ARBA00023214"/>
    </source>
</evidence>
<comment type="subcellular location">
    <subcellularLocation>
        <location evidence="1">Membrane</location>
        <topology evidence="1">Multi-pass membrane protein</topology>
    </subcellularLocation>
</comment>
<keyword evidence="8" id="KW-0868">Chloride</keyword>
<feature type="transmembrane region" description="Helical" evidence="10">
    <location>
        <begin position="31"/>
        <end position="62"/>
    </location>
</feature>
<protein>
    <submittedName>
        <fullName evidence="11">Chloride channel protein</fullName>
    </submittedName>
</protein>
<evidence type="ECO:0000256" key="10">
    <source>
        <dbReference type="SAM" id="Phobius"/>
    </source>
</evidence>
<dbReference type="PANTHER" id="PTHR43427">
    <property type="entry name" value="CHLORIDE CHANNEL PROTEIN CLC-E"/>
    <property type="match status" value="1"/>
</dbReference>
<feature type="transmembrane region" description="Helical" evidence="10">
    <location>
        <begin position="249"/>
        <end position="270"/>
    </location>
</feature>
<name>A0A3B0RQB7_9ZZZZ</name>
<feature type="transmembrane region" description="Helical" evidence="10">
    <location>
        <begin position="82"/>
        <end position="102"/>
    </location>
</feature>
<dbReference type="AlphaFoldDB" id="A0A3B0RQB7"/>
<feature type="transmembrane region" description="Helical" evidence="10">
    <location>
        <begin position="282"/>
        <end position="302"/>
    </location>
</feature>
<dbReference type="GO" id="GO:0005254">
    <property type="term" value="F:chloride channel activity"/>
    <property type="evidence" value="ECO:0007669"/>
    <property type="project" value="UniProtKB-KW"/>
</dbReference>
<dbReference type="EMBL" id="UOEC01000129">
    <property type="protein sequence ID" value="VAV95774.1"/>
    <property type="molecule type" value="Genomic_DNA"/>
</dbReference>
<evidence type="ECO:0000256" key="3">
    <source>
        <dbReference type="ARBA" id="ARBA00022692"/>
    </source>
</evidence>
<evidence type="ECO:0000256" key="5">
    <source>
        <dbReference type="ARBA" id="ARBA00023065"/>
    </source>
</evidence>
<dbReference type="InterPro" id="IPR014743">
    <property type="entry name" value="Cl-channel_core"/>
</dbReference>
<reference evidence="11" key="1">
    <citation type="submission" date="2018-06" db="EMBL/GenBank/DDBJ databases">
        <authorList>
            <person name="Zhirakovskaya E."/>
        </authorList>
    </citation>
    <scope>NUCLEOTIDE SEQUENCE</scope>
</reference>
<dbReference type="InterPro" id="IPR001807">
    <property type="entry name" value="ClC"/>
</dbReference>
<evidence type="ECO:0000256" key="7">
    <source>
        <dbReference type="ARBA" id="ARBA00023173"/>
    </source>
</evidence>
<feature type="transmembrane region" description="Helical" evidence="10">
    <location>
        <begin position="353"/>
        <end position="372"/>
    </location>
</feature>
<feature type="transmembrane region" description="Helical" evidence="10">
    <location>
        <begin position="322"/>
        <end position="341"/>
    </location>
</feature>
<evidence type="ECO:0000256" key="4">
    <source>
        <dbReference type="ARBA" id="ARBA00022989"/>
    </source>
</evidence>
<keyword evidence="7" id="KW-0869">Chloride channel</keyword>
<dbReference type="Pfam" id="PF00654">
    <property type="entry name" value="Voltage_CLC"/>
    <property type="match status" value="1"/>
</dbReference>
<proteinExistence type="predicted"/>
<dbReference type="Gene3D" id="1.10.3080.10">
    <property type="entry name" value="Clc chloride channel"/>
    <property type="match status" value="1"/>
</dbReference>